<sequence length="121" mass="13216">MLALGDSSYEFFCKTGVDFDQRLEELGATRLHARIDCDVDYATAAEGWMASVLNELSQRTLSATEETGLAPAMAKTTALSQYSRKNPFPAVLLDDIVLNGRGSSKETHHYELSLEGSGLKL</sequence>
<organism evidence="4 5">
    <name type="scientific">Methylomarinum roseum</name>
    <dbReference type="NCBI Taxonomy" id="3067653"/>
    <lineage>
        <taxon>Bacteria</taxon>
        <taxon>Pseudomonadati</taxon>
        <taxon>Pseudomonadota</taxon>
        <taxon>Gammaproteobacteria</taxon>
        <taxon>Methylococcales</taxon>
        <taxon>Methylococcaceae</taxon>
        <taxon>Methylomarinum</taxon>
    </lineage>
</organism>
<dbReference type="InterPro" id="IPR029039">
    <property type="entry name" value="Flavoprotein-like_sf"/>
</dbReference>
<dbReference type="GO" id="GO:0010181">
    <property type="term" value="F:FMN binding"/>
    <property type="evidence" value="ECO:0007669"/>
    <property type="project" value="InterPro"/>
</dbReference>
<dbReference type="Pfam" id="PF00258">
    <property type="entry name" value="Flavodoxin_1"/>
    <property type="match status" value="1"/>
</dbReference>
<keyword evidence="2" id="KW-0288">FMN</keyword>
<dbReference type="InterPro" id="IPR008254">
    <property type="entry name" value="Flavodoxin/NO_synth"/>
</dbReference>
<evidence type="ECO:0000313" key="4">
    <source>
        <dbReference type="EMBL" id="XBS22000.1"/>
    </source>
</evidence>
<dbReference type="Gene3D" id="2.40.30.10">
    <property type="entry name" value="Translation factors"/>
    <property type="match status" value="1"/>
</dbReference>
<dbReference type="EMBL" id="CP157743">
    <property type="protein sequence ID" value="XBS22000.1"/>
    <property type="molecule type" value="Genomic_DNA"/>
</dbReference>
<evidence type="ECO:0000256" key="1">
    <source>
        <dbReference type="ARBA" id="ARBA00022630"/>
    </source>
</evidence>
<dbReference type="RefSeq" id="WP_349432525.1">
    <property type="nucleotide sequence ID" value="NZ_CP157743.1"/>
</dbReference>
<dbReference type="KEGG" id="mech:Q9L42_007705"/>
<accession>A0AAU7NY58</accession>
<evidence type="ECO:0000313" key="5">
    <source>
        <dbReference type="Proteomes" id="UP001225378"/>
    </source>
</evidence>
<keyword evidence="5" id="KW-1185">Reference proteome</keyword>
<dbReference type="SUPFAM" id="SSF63380">
    <property type="entry name" value="Riboflavin synthase domain-like"/>
    <property type="match status" value="1"/>
</dbReference>
<evidence type="ECO:0000259" key="3">
    <source>
        <dbReference type="PROSITE" id="PS50902"/>
    </source>
</evidence>
<dbReference type="SUPFAM" id="SSF52218">
    <property type="entry name" value="Flavoproteins"/>
    <property type="match status" value="1"/>
</dbReference>
<gene>
    <name evidence="4" type="ORF">Q9L42_007705</name>
</gene>
<protein>
    <submittedName>
        <fullName evidence="4">Flavodoxin domain-containing protein</fullName>
    </submittedName>
</protein>
<proteinExistence type="predicted"/>
<dbReference type="Proteomes" id="UP001225378">
    <property type="component" value="Chromosome"/>
</dbReference>
<evidence type="ECO:0000256" key="2">
    <source>
        <dbReference type="ARBA" id="ARBA00022643"/>
    </source>
</evidence>
<dbReference type="AlphaFoldDB" id="A0AAU7NY58"/>
<feature type="domain" description="Flavodoxin-like" evidence="3">
    <location>
        <begin position="1"/>
        <end position="53"/>
    </location>
</feature>
<dbReference type="PROSITE" id="PS50902">
    <property type="entry name" value="FLAVODOXIN_LIKE"/>
    <property type="match status" value="1"/>
</dbReference>
<keyword evidence="1" id="KW-0285">Flavoprotein</keyword>
<dbReference type="InterPro" id="IPR017938">
    <property type="entry name" value="Riboflavin_synthase-like_b-brl"/>
</dbReference>
<reference evidence="4 5" key="1">
    <citation type="journal article" date="2024" name="Microbiology">
        <title>Methylomarinum rosea sp. nov., a novel halophilic methanotrophic bacterium from the hypersaline Lake Elton.</title>
        <authorList>
            <person name="Suleimanov R.Z."/>
            <person name="Oshkin I.Y."/>
            <person name="Danilova O.V."/>
            <person name="Suzina N.E."/>
            <person name="Dedysh S.N."/>
        </authorList>
    </citation>
    <scope>NUCLEOTIDE SEQUENCE [LARGE SCALE GENOMIC DNA]</scope>
    <source>
        <strain evidence="4 5">Ch1-1</strain>
    </source>
</reference>
<name>A0AAU7NY58_9GAMM</name>
<dbReference type="Gene3D" id="3.40.50.360">
    <property type="match status" value="1"/>
</dbReference>